<evidence type="ECO:0000313" key="3">
    <source>
        <dbReference type="Proteomes" id="UP000265520"/>
    </source>
</evidence>
<organism evidence="2 3">
    <name type="scientific">Trifolium medium</name>
    <dbReference type="NCBI Taxonomy" id="97028"/>
    <lineage>
        <taxon>Eukaryota</taxon>
        <taxon>Viridiplantae</taxon>
        <taxon>Streptophyta</taxon>
        <taxon>Embryophyta</taxon>
        <taxon>Tracheophyta</taxon>
        <taxon>Spermatophyta</taxon>
        <taxon>Magnoliopsida</taxon>
        <taxon>eudicotyledons</taxon>
        <taxon>Gunneridae</taxon>
        <taxon>Pentapetalae</taxon>
        <taxon>rosids</taxon>
        <taxon>fabids</taxon>
        <taxon>Fabales</taxon>
        <taxon>Fabaceae</taxon>
        <taxon>Papilionoideae</taxon>
        <taxon>50 kb inversion clade</taxon>
        <taxon>NPAAA clade</taxon>
        <taxon>Hologalegina</taxon>
        <taxon>IRL clade</taxon>
        <taxon>Trifolieae</taxon>
        <taxon>Trifolium</taxon>
    </lineage>
</organism>
<reference evidence="2 3" key="1">
    <citation type="journal article" date="2018" name="Front. Plant Sci.">
        <title>Red Clover (Trifolium pratense) and Zigzag Clover (T. medium) - A Picture of Genomic Similarities and Differences.</title>
        <authorList>
            <person name="Dluhosova J."/>
            <person name="Istvanek J."/>
            <person name="Nedelnik J."/>
            <person name="Repkova J."/>
        </authorList>
    </citation>
    <scope>NUCLEOTIDE SEQUENCE [LARGE SCALE GENOMIC DNA]</scope>
    <source>
        <strain evidence="3">cv. 10/8</strain>
        <tissue evidence="2">Leaf</tissue>
    </source>
</reference>
<dbReference type="EMBL" id="LXQA010073526">
    <property type="protein sequence ID" value="MCI09686.1"/>
    <property type="molecule type" value="Genomic_DNA"/>
</dbReference>
<protein>
    <submittedName>
        <fullName evidence="2">Uncharacterized protein</fullName>
    </submittedName>
</protein>
<keyword evidence="1" id="KW-0472">Membrane</keyword>
<dbReference type="AlphaFoldDB" id="A0A392PEE8"/>
<comment type="caution">
    <text evidence="2">The sequence shown here is derived from an EMBL/GenBank/DDBJ whole genome shotgun (WGS) entry which is preliminary data.</text>
</comment>
<name>A0A392PEE8_9FABA</name>
<evidence type="ECO:0000256" key="1">
    <source>
        <dbReference type="SAM" id="Phobius"/>
    </source>
</evidence>
<sequence>CQTLLCYVSVKDLLLYHVRSCSGSSAFTLLFYLFTFSAFYPLVFIYQFCLYIHPADCAAITTMFCALILIVAFTFLEMANTFDSLCDVVPGRDALEVQG</sequence>
<keyword evidence="3" id="KW-1185">Reference proteome</keyword>
<feature type="transmembrane region" description="Helical" evidence="1">
    <location>
        <begin position="29"/>
        <end position="50"/>
    </location>
</feature>
<keyword evidence="1" id="KW-1133">Transmembrane helix</keyword>
<dbReference type="Proteomes" id="UP000265520">
    <property type="component" value="Unassembled WGS sequence"/>
</dbReference>
<accession>A0A392PEE8</accession>
<proteinExistence type="predicted"/>
<keyword evidence="1" id="KW-0812">Transmembrane</keyword>
<feature type="non-terminal residue" evidence="2">
    <location>
        <position position="1"/>
    </location>
</feature>
<feature type="transmembrane region" description="Helical" evidence="1">
    <location>
        <begin position="57"/>
        <end position="76"/>
    </location>
</feature>
<evidence type="ECO:0000313" key="2">
    <source>
        <dbReference type="EMBL" id="MCI09686.1"/>
    </source>
</evidence>